<keyword evidence="4" id="KW-0255">Endonuclease</keyword>
<keyword evidence="2" id="KW-0812">Transmembrane</keyword>
<dbReference type="GO" id="GO:0004527">
    <property type="term" value="F:exonuclease activity"/>
    <property type="evidence" value="ECO:0007669"/>
    <property type="project" value="UniProtKB-KW"/>
</dbReference>
<name>A0A087EKA9_9BIFI</name>
<keyword evidence="2" id="KW-1133">Transmembrane helix</keyword>
<feature type="transmembrane region" description="Helical" evidence="2">
    <location>
        <begin position="58"/>
        <end position="76"/>
    </location>
</feature>
<sequence>MTALLWCIILVCAVWLGLRQLPAGADGHNPLPYLIALLPFAPFITFPALLLSLWLGDGVSIAAACVVAIWSCLQYLPHFRCHRSNGSTDSDRLHLSNAPHASDRETIRETSLASRETHRETSDGSAETHLTDASDERPETNHTLEPLRMLTINCRYGRANEQAIIDAVQQQSISVLCLEELTSALVQRLEQAGLEDLLPHRQIGTIADTDNGGFNAIWTSLPISCSQPSGIPDYPAAAVPSISIEVSPSRTVTIAAAHPKSPMRGCREWSQGIIALGSLMSPTTDPSRTSAAQSTRTVNDSPTARSTDQSVQDLVVCGDFNANLNHPSFRRLLRYGLYDAAMVLGRGAAMTYPSWLRWPRIELDHVLHTNGLTPELVETLFIEGTDHMGLHTVLHFV</sequence>
<feature type="transmembrane region" description="Helical" evidence="2">
    <location>
        <begin position="33"/>
        <end position="51"/>
    </location>
</feature>
<gene>
    <name evidence="4" type="ORF">BITS_0545</name>
</gene>
<comment type="caution">
    <text evidence="4">The sequence shown here is derived from an EMBL/GenBank/DDBJ whole genome shotgun (WGS) entry which is preliminary data.</text>
</comment>
<dbReference type="Proteomes" id="UP000029080">
    <property type="component" value="Unassembled WGS sequence"/>
</dbReference>
<dbReference type="Gene3D" id="3.60.10.10">
    <property type="entry name" value="Endonuclease/exonuclease/phosphatase"/>
    <property type="match status" value="1"/>
</dbReference>
<dbReference type="GO" id="GO:0004519">
    <property type="term" value="F:endonuclease activity"/>
    <property type="evidence" value="ECO:0007669"/>
    <property type="project" value="UniProtKB-KW"/>
</dbReference>
<keyword evidence="2" id="KW-0472">Membrane</keyword>
<evidence type="ECO:0000256" key="2">
    <source>
        <dbReference type="SAM" id="Phobius"/>
    </source>
</evidence>
<evidence type="ECO:0000259" key="3">
    <source>
        <dbReference type="Pfam" id="PF03372"/>
    </source>
</evidence>
<feature type="region of interest" description="Disordered" evidence="1">
    <location>
        <begin position="281"/>
        <end position="308"/>
    </location>
</feature>
<dbReference type="InterPro" id="IPR036691">
    <property type="entry name" value="Endo/exonu/phosph_ase_sf"/>
</dbReference>
<proteinExistence type="predicted"/>
<reference evidence="4 5" key="1">
    <citation type="submission" date="2014-03" db="EMBL/GenBank/DDBJ databases">
        <title>Genomics of Bifidobacteria.</title>
        <authorList>
            <person name="Ventura M."/>
            <person name="Milani C."/>
            <person name="Lugli G.A."/>
        </authorList>
    </citation>
    <scope>NUCLEOTIDE SEQUENCE [LARGE SCALE GENOMIC DNA]</scope>
    <source>
        <strain evidence="4 5">JCM 13495</strain>
    </source>
</reference>
<evidence type="ECO:0000313" key="4">
    <source>
        <dbReference type="EMBL" id="KFJ08210.1"/>
    </source>
</evidence>
<dbReference type="STRING" id="356829.BITS_0545"/>
<dbReference type="SUPFAM" id="SSF56219">
    <property type="entry name" value="DNase I-like"/>
    <property type="match status" value="1"/>
</dbReference>
<keyword evidence="4" id="KW-0269">Exonuclease</keyword>
<keyword evidence="4" id="KW-0540">Nuclease</keyword>
<dbReference type="EMBL" id="JGZU01000003">
    <property type="protein sequence ID" value="KFJ08210.1"/>
    <property type="molecule type" value="Genomic_DNA"/>
</dbReference>
<accession>A0A087EKA9</accession>
<evidence type="ECO:0000313" key="5">
    <source>
        <dbReference type="Proteomes" id="UP000029080"/>
    </source>
</evidence>
<evidence type="ECO:0000256" key="1">
    <source>
        <dbReference type="SAM" id="MobiDB-lite"/>
    </source>
</evidence>
<dbReference type="Pfam" id="PF03372">
    <property type="entry name" value="Exo_endo_phos"/>
    <property type="match status" value="1"/>
</dbReference>
<feature type="compositionally biased region" description="Basic and acidic residues" evidence="1">
    <location>
        <begin position="129"/>
        <end position="142"/>
    </location>
</feature>
<dbReference type="RefSeq" id="WP_026642807.1">
    <property type="nucleotide sequence ID" value="NZ_JGZU01000003.1"/>
</dbReference>
<dbReference type="OrthoDB" id="2340043at2"/>
<feature type="region of interest" description="Disordered" evidence="1">
    <location>
        <begin position="87"/>
        <end position="142"/>
    </location>
</feature>
<organism evidence="4 5">
    <name type="scientific">Bifidobacterium tsurumiense</name>
    <dbReference type="NCBI Taxonomy" id="356829"/>
    <lineage>
        <taxon>Bacteria</taxon>
        <taxon>Bacillati</taxon>
        <taxon>Actinomycetota</taxon>
        <taxon>Actinomycetes</taxon>
        <taxon>Bifidobacteriales</taxon>
        <taxon>Bifidobacteriaceae</taxon>
        <taxon>Bifidobacterium</taxon>
    </lineage>
</organism>
<dbReference type="InterPro" id="IPR005135">
    <property type="entry name" value="Endo/exonuclease/phosphatase"/>
</dbReference>
<protein>
    <submittedName>
        <fullName evidence="4">Endonuclease/exonuclease/phosphatase</fullName>
    </submittedName>
</protein>
<dbReference type="eggNOG" id="COG3021">
    <property type="taxonomic scope" value="Bacteria"/>
</dbReference>
<feature type="domain" description="Endonuclease/exonuclease/phosphatase" evidence="3">
    <location>
        <begin position="150"/>
        <end position="387"/>
    </location>
</feature>
<keyword evidence="4" id="KW-0378">Hydrolase</keyword>
<dbReference type="AlphaFoldDB" id="A0A087EKA9"/>
<keyword evidence="5" id="KW-1185">Reference proteome</keyword>